<dbReference type="AlphaFoldDB" id="A0A9W6R791"/>
<reference evidence="2" key="1">
    <citation type="submission" date="2023-03" db="EMBL/GenBank/DDBJ databases">
        <title>Amycolatopsis taiwanensis NBRC 103393.</title>
        <authorList>
            <person name="Ichikawa N."/>
            <person name="Sato H."/>
            <person name="Tonouchi N."/>
        </authorList>
    </citation>
    <scope>NUCLEOTIDE SEQUENCE</scope>
    <source>
        <strain evidence="2">NBRC 103393</strain>
    </source>
</reference>
<dbReference type="InterPro" id="IPR026954">
    <property type="entry name" value="PknH-like_Extracell"/>
</dbReference>
<feature type="domain" description="PknH-like extracellular" evidence="1">
    <location>
        <begin position="7"/>
        <end position="184"/>
    </location>
</feature>
<dbReference type="InterPro" id="IPR038232">
    <property type="entry name" value="PknH-like_Extracell_sf"/>
</dbReference>
<comment type="caution">
    <text evidence="2">The sequence shown here is derived from an EMBL/GenBank/DDBJ whole genome shotgun (WGS) entry which is preliminary data.</text>
</comment>
<gene>
    <name evidence="2" type="ORF">Atai01_54510</name>
</gene>
<evidence type="ECO:0000259" key="1">
    <source>
        <dbReference type="Pfam" id="PF14032"/>
    </source>
</evidence>
<dbReference type="Pfam" id="PF14032">
    <property type="entry name" value="PknH_C"/>
    <property type="match status" value="1"/>
</dbReference>
<name>A0A9W6R791_9PSEU</name>
<dbReference type="Proteomes" id="UP001165136">
    <property type="component" value="Unassembled WGS sequence"/>
</dbReference>
<accession>A0A9W6R791</accession>
<evidence type="ECO:0000313" key="2">
    <source>
        <dbReference type="EMBL" id="GLY68832.1"/>
    </source>
</evidence>
<organism evidence="2 3">
    <name type="scientific">Amycolatopsis taiwanensis</name>
    <dbReference type="NCBI Taxonomy" id="342230"/>
    <lineage>
        <taxon>Bacteria</taxon>
        <taxon>Bacillati</taxon>
        <taxon>Actinomycetota</taxon>
        <taxon>Actinomycetes</taxon>
        <taxon>Pseudonocardiales</taxon>
        <taxon>Pseudonocardiaceae</taxon>
        <taxon>Amycolatopsis</taxon>
    </lineage>
</organism>
<dbReference type="EMBL" id="BSTI01000013">
    <property type="protein sequence ID" value="GLY68832.1"/>
    <property type="molecule type" value="Genomic_DNA"/>
</dbReference>
<proteinExistence type="predicted"/>
<keyword evidence="3" id="KW-1185">Reference proteome</keyword>
<sequence>MGGVVQGTVAATFLTLDEVSALVGAPLASADSVSEPPAALTSDPPTCAAAVGPATEAVYARGWQRFGATSYQDSTAEHVVTQVLGVYPDQDTTQAAFRTLTDGVSQCPEAVRTNQDHSSAKWTYAVEGTAADSVAWTATEDAGDGWACFREARQKETALLEVSVCQAGNGKQAAQTIMERFAAKVNP</sequence>
<dbReference type="Gene3D" id="3.40.1000.70">
    <property type="entry name" value="PknH-like extracellular domain"/>
    <property type="match status" value="1"/>
</dbReference>
<protein>
    <submittedName>
        <fullName evidence="2">Sensor domain-containing protein</fullName>
    </submittedName>
</protein>
<evidence type="ECO:0000313" key="3">
    <source>
        <dbReference type="Proteomes" id="UP001165136"/>
    </source>
</evidence>